<evidence type="ECO:0000259" key="5">
    <source>
        <dbReference type="PROSITE" id="PS51186"/>
    </source>
</evidence>
<dbReference type="InterPro" id="IPR000192">
    <property type="entry name" value="Aminotrans_V_dom"/>
</dbReference>
<evidence type="ECO:0000313" key="7">
    <source>
        <dbReference type="Proteomes" id="UP000838308"/>
    </source>
</evidence>
<dbReference type="InterPro" id="IPR054597">
    <property type="entry name" value="FeeM_cat"/>
</dbReference>
<keyword evidence="3 6" id="KW-0808">Transferase</keyword>
<dbReference type="SUPFAM" id="SSF55729">
    <property type="entry name" value="Acyl-CoA N-acyltransferases (Nat)"/>
    <property type="match status" value="1"/>
</dbReference>
<keyword evidence="7" id="KW-1185">Reference proteome</keyword>
<feature type="domain" description="N-acetyltransferase" evidence="5">
    <location>
        <begin position="7"/>
        <end position="171"/>
    </location>
</feature>
<dbReference type="SUPFAM" id="SSF53383">
    <property type="entry name" value="PLP-dependent transferases"/>
    <property type="match status" value="1"/>
</dbReference>
<dbReference type="Gene3D" id="3.40.640.10">
    <property type="entry name" value="Type I PLP-dependent aspartate aminotransferase-like (Major domain)"/>
    <property type="match status" value="1"/>
</dbReference>
<evidence type="ECO:0000313" key="6">
    <source>
        <dbReference type="EMBL" id="CAH2714153.1"/>
    </source>
</evidence>
<evidence type="ECO:0000256" key="2">
    <source>
        <dbReference type="ARBA" id="ARBA00022576"/>
    </source>
</evidence>
<dbReference type="InterPro" id="IPR015421">
    <property type="entry name" value="PyrdxlP-dep_Trfase_major"/>
</dbReference>
<dbReference type="Pfam" id="PF00266">
    <property type="entry name" value="Aminotran_5"/>
    <property type="match status" value="1"/>
</dbReference>
<dbReference type="EMBL" id="CALBWS010000005">
    <property type="protein sequence ID" value="CAH2714153.1"/>
    <property type="molecule type" value="Genomic_DNA"/>
</dbReference>
<sequence>MDNNHGYFFKIATSCNEFERIHQLNYQTFSEEIPQHEKNELKKLVDPFHHENTYIICIKDDELIGMVAVRDNRPFSLDRKIGAIEESLPIIVNRPCEVRLLAVKKEFRNGRVFVGLAQFLAQYCLEKGYDVAVISGTVRQLKLYNQMGFQPFAQLTGTEEALFQPMYLTKETFEASLAGRILHPAIPFLPGPVQISDGVRAALMGRPYSHRTKGFREKLHRIRDLLCDLTNSQYVQVLLGSGTLANEVVAAQLSLIKGRGLILANGEFGTRIVEQAQRQGLSFDVLEKEWGQAFLKEEIVEKLSNKSTWIWAVHSETSTGMLNDLTLLKRIAEEYGLKLCLDCISSIGAVELDLSGVFLATGVSGKALRAFTGLSFVFHHHQVAPSPALPKYIDLGVYMVTDSIPFSHSSNFIEALLVAVENMTSETYRKISETHQWLRNNLKHSGYHLITSNENNSPMILTIALPKAVSSYEIGRVLHYNGYLLHFESEYLRQRNWMQIACIGDYSTATLEKMTNLLYQVVTYELKQLQASTSKLPNEGAQLGRKVTLIK</sequence>
<dbReference type="PANTHER" id="PTHR42778:SF1">
    <property type="entry name" value="2-AMINOETHYLPHOSPHONATE--PYRUVATE TRANSAMINASE"/>
    <property type="match status" value="1"/>
</dbReference>
<dbReference type="RefSeq" id="WP_248734481.1">
    <property type="nucleotide sequence ID" value="NZ_CALBWS010000005.1"/>
</dbReference>
<dbReference type="Pfam" id="PF21926">
    <property type="entry name" value="FeeM"/>
    <property type="match status" value="1"/>
</dbReference>
<proteinExistence type="predicted"/>
<dbReference type="PROSITE" id="PS51186">
    <property type="entry name" value="GNAT"/>
    <property type="match status" value="1"/>
</dbReference>
<dbReference type="PANTHER" id="PTHR42778">
    <property type="entry name" value="2-AMINOETHYLPHOSPHONATE--PYRUVATE TRANSAMINASE"/>
    <property type="match status" value="1"/>
</dbReference>
<evidence type="ECO:0000256" key="3">
    <source>
        <dbReference type="ARBA" id="ARBA00022679"/>
    </source>
</evidence>
<keyword evidence="2 6" id="KW-0032">Aminotransferase</keyword>
<dbReference type="InterPro" id="IPR015422">
    <property type="entry name" value="PyrdxlP-dep_Trfase_small"/>
</dbReference>
<comment type="cofactor">
    <cofactor evidence="1">
        <name>pyridoxal 5'-phosphate</name>
        <dbReference type="ChEBI" id="CHEBI:597326"/>
    </cofactor>
</comment>
<comment type="caution">
    <text evidence="6">The sequence shown here is derived from an EMBL/GenBank/DDBJ whole genome shotgun (WGS) entry which is preliminary data.</text>
</comment>
<dbReference type="Gene3D" id="3.40.630.30">
    <property type="match status" value="1"/>
</dbReference>
<evidence type="ECO:0000256" key="4">
    <source>
        <dbReference type="ARBA" id="ARBA00022898"/>
    </source>
</evidence>
<gene>
    <name evidence="6" type="primary">phnW_1</name>
    <name evidence="6" type="ORF">BACCIP111895_01307</name>
</gene>
<dbReference type="InterPro" id="IPR016181">
    <property type="entry name" value="Acyl_CoA_acyltransferase"/>
</dbReference>
<evidence type="ECO:0000256" key="1">
    <source>
        <dbReference type="ARBA" id="ARBA00001933"/>
    </source>
</evidence>
<dbReference type="GO" id="GO:0047304">
    <property type="term" value="F:2-aminoethylphosphonate-pyruvate transaminase activity"/>
    <property type="evidence" value="ECO:0007669"/>
    <property type="project" value="UniProtKB-EC"/>
</dbReference>
<name>A0ABN8KL54_9BACI</name>
<keyword evidence="4" id="KW-0663">Pyridoxal phosphate</keyword>
<dbReference type="Proteomes" id="UP000838308">
    <property type="component" value="Unassembled WGS sequence"/>
</dbReference>
<dbReference type="InterPro" id="IPR015424">
    <property type="entry name" value="PyrdxlP-dep_Trfase"/>
</dbReference>
<protein>
    <submittedName>
        <fullName evidence="6">2-aminoethylphosphonate--pyruvate transaminase</fullName>
        <ecNumber evidence="6">2.6.1.37</ecNumber>
    </submittedName>
</protein>
<dbReference type="InterPro" id="IPR000182">
    <property type="entry name" value="GNAT_dom"/>
</dbReference>
<dbReference type="Gene3D" id="3.90.1150.10">
    <property type="entry name" value="Aspartate Aminotransferase, domain 1"/>
    <property type="match status" value="1"/>
</dbReference>
<reference evidence="6" key="1">
    <citation type="submission" date="2022-04" db="EMBL/GenBank/DDBJ databases">
        <authorList>
            <person name="Criscuolo A."/>
        </authorList>
    </citation>
    <scope>NUCLEOTIDE SEQUENCE</scope>
    <source>
        <strain evidence="6">CIP111895</strain>
    </source>
</reference>
<organism evidence="6 7">
    <name type="scientific">Neobacillus rhizosphaerae</name>
    <dbReference type="NCBI Taxonomy" id="2880965"/>
    <lineage>
        <taxon>Bacteria</taxon>
        <taxon>Bacillati</taxon>
        <taxon>Bacillota</taxon>
        <taxon>Bacilli</taxon>
        <taxon>Bacillales</taxon>
        <taxon>Bacillaceae</taxon>
        <taxon>Neobacillus</taxon>
    </lineage>
</organism>
<accession>A0ABN8KL54</accession>
<dbReference type="EC" id="2.6.1.37" evidence="6"/>